<reference evidence="2" key="1">
    <citation type="journal article" date="2023" name="ISME J.">
        <title>Emergence of putative energy parasites within Clostridia revealed by genome analysis of a novel endosymbiotic clade.</title>
        <authorList>
            <person name="Takahashi K."/>
            <person name="Kuwahara H."/>
            <person name="Horikawa Y."/>
            <person name="Izawa K."/>
            <person name="Kato D."/>
            <person name="Inagaki T."/>
            <person name="Yuki M."/>
            <person name="Ohkuma M."/>
            <person name="Hongoh Y."/>
        </authorList>
    </citation>
    <scope>NUCLEOTIDE SEQUENCE</scope>
    <source>
        <strain evidence="2">RsTa-C01</strain>
    </source>
</reference>
<keyword evidence="1" id="KW-0175">Coiled coil</keyword>
<dbReference type="AlphaFoldDB" id="A0AA48I0K6"/>
<evidence type="ECO:0000256" key="1">
    <source>
        <dbReference type="SAM" id="Coils"/>
    </source>
</evidence>
<feature type="coiled-coil region" evidence="1">
    <location>
        <begin position="175"/>
        <end position="257"/>
    </location>
</feature>
<proteinExistence type="predicted"/>
<dbReference type="KEGG" id="ptrh:RsTaC01_1070"/>
<protein>
    <submittedName>
        <fullName evidence="2">Uncharacterized protein</fullName>
    </submittedName>
</protein>
<name>A0AA48I0K6_9FIRM</name>
<accession>A0AA48I0K6</accession>
<organism evidence="2">
    <name type="scientific">Candidatus Paraimprobicoccus trichonymphae</name>
    <dbReference type="NCBI Taxonomy" id="3033793"/>
    <lineage>
        <taxon>Bacteria</taxon>
        <taxon>Bacillati</taxon>
        <taxon>Bacillota</taxon>
        <taxon>Clostridia</taxon>
        <taxon>Candidatus Paraimprobicoccus</taxon>
    </lineage>
</organism>
<gene>
    <name evidence="2" type="ORF">RsTaC01_1070</name>
</gene>
<sequence length="526" mass="61197">MNFMKLMSKVKNFLKTITGDLELIVPNQFPTDGKGFWLSCLKSKEISILFILEETVKFCHSNNDDVVQLAKVKNYYNQCCSFTEKIRNEFETLSKKIEKYYIFFEKWDKLLICEQFRVASEFFQKSNSSFYINVGVEFKNFNNFKEGLNISNTKNEISSFLTNFEKIEKKLNGDLKILDNNLVKLMQDINKQKAKKVELKNLADKEKSRKIDRCTKDIAKLEENIKNLKNKRSEIILKNAEDRKKYLKKKKEFIEKLNKLKLIIRRLSSFFDTNNNDMKEKIDNIKRNFSKINISEANGSILHTSLINTVAALDEFIVCFQLSDSAADFKTKCGIYNKIISDYNEICKNNEIVNHSKESFKTFLEKNLIETKKIIKSKENLITSLKDFKTQNEDFFKNEIYGTLSDDAIKRINKIKKFIEDNNTSITAEACDTRNMRRITFAESLLIIGGLVERASKFLDNSIVISETEIDPTNNMKKTNGSLSKKISKVSINEDMLKIFKNIGVSLQRRILNKISSVKKKISKIF</sequence>
<dbReference type="Proteomes" id="UP001335720">
    <property type="component" value="Chromosome"/>
</dbReference>
<dbReference type="EMBL" id="AP027925">
    <property type="protein sequence ID" value="BED93109.1"/>
    <property type="molecule type" value="Genomic_DNA"/>
</dbReference>
<evidence type="ECO:0000313" key="2">
    <source>
        <dbReference type="EMBL" id="BED93109.1"/>
    </source>
</evidence>